<dbReference type="RefSeq" id="YP_009595192.1">
    <property type="nucleotide sequence ID" value="NC_041879.1"/>
</dbReference>
<dbReference type="EMBL" id="KU665491">
    <property type="protein sequence ID" value="AMQ66706.1"/>
    <property type="molecule type" value="Genomic_DNA"/>
</dbReference>
<proteinExistence type="predicted"/>
<keyword evidence="2" id="KW-1185">Reference proteome</keyword>
<sequence length="239" mass="27322">MTNETKCPLANSCKYAGQAEHCTDNCSAFITVMDRIEIADIPLEYRDITIENSPANDDQQEIYKALEAYLRSFEVEGVRVKSVYLFSRSPGTGKTTTACALLNEFIRRRFIYHIKQGERIPTVLGLFLDINAWQTRYNLASMTDDEDEIQTIKNDIIRCSSVPMLVIDDIGIRSATEAFRSYVHAIVNNRLTNHLPTIYTSNLPLSDMETVFDPRLYDRLRDQCTELTFKGGSKRGVRR</sequence>
<dbReference type="GeneID" id="40070750"/>
<accession>A0A142F1P9</accession>
<dbReference type="InterPro" id="IPR027417">
    <property type="entry name" value="P-loop_NTPase"/>
</dbReference>
<dbReference type="SUPFAM" id="SSF52540">
    <property type="entry name" value="P-loop containing nucleoside triphosphate hydrolases"/>
    <property type="match status" value="1"/>
</dbReference>
<evidence type="ECO:0000313" key="2">
    <source>
        <dbReference type="Proteomes" id="UP000224134"/>
    </source>
</evidence>
<protein>
    <submittedName>
        <fullName evidence="1">DNA replication-like protein</fullName>
    </submittedName>
</protein>
<dbReference type="KEGG" id="vg:40070750"/>
<reference evidence="1 2" key="1">
    <citation type="submission" date="2016-02" db="EMBL/GenBank/DDBJ databases">
        <title>Isolation and characterization of bacteriophages from East Africa Rift Valley soda lakes.</title>
        <authorList>
            <person name="van Zyl L.J."/>
            <person name="Nemavhulani S."/>
            <person name="Cowan D.A."/>
            <person name="Trindade M.I."/>
        </authorList>
    </citation>
    <scope>NUCLEOTIDE SEQUENCE [LARGE SCALE GENOMIC DNA]</scope>
</reference>
<dbReference type="Gene3D" id="3.40.50.300">
    <property type="entry name" value="P-loop containing nucleotide triphosphate hydrolases"/>
    <property type="match status" value="1"/>
</dbReference>
<dbReference type="CDD" id="cd00009">
    <property type="entry name" value="AAA"/>
    <property type="match status" value="1"/>
</dbReference>
<dbReference type="OrthoDB" id="6172at10239"/>
<dbReference type="PANTHER" id="PTHR30050:SF4">
    <property type="entry name" value="ATP-BINDING PROTEIN RV3427C IN INSERTION SEQUENCE-RELATED"/>
    <property type="match status" value="1"/>
</dbReference>
<organism evidence="1 2">
    <name type="scientific">Bacillus phage Mgbh1</name>
    <dbReference type="NCBI Taxonomy" id="1796993"/>
    <lineage>
        <taxon>Viruses</taxon>
        <taxon>Duplodnaviria</taxon>
        <taxon>Heunggongvirae</taxon>
        <taxon>Uroviricota</taxon>
        <taxon>Caudoviricetes</taxon>
        <taxon>Magadivirus</taxon>
        <taxon>Magadivirus Mgbh1</taxon>
    </lineage>
</organism>
<dbReference type="PANTHER" id="PTHR30050">
    <property type="entry name" value="CHROMOSOMAL REPLICATION INITIATOR PROTEIN DNAA"/>
    <property type="match status" value="1"/>
</dbReference>
<dbReference type="Proteomes" id="UP000224134">
    <property type="component" value="Segment"/>
</dbReference>
<name>A0A142F1P9_9CAUD</name>
<dbReference type="GO" id="GO:0005524">
    <property type="term" value="F:ATP binding"/>
    <property type="evidence" value="ECO:0007669"/>
    <property type="project" value="InterPro"/>
</dbReference>
<evidence type="ECO:0000313" key="1">
    <source>
        <dbReference type="EMBL" id="AMQ66706.1"/>
    </source>
</evidence>
<dbReference type="GO" id="GO:0006260">
    <property type="term" value="P:DNA replication"/>
    <property type="evidence" value="ECO:0007669"/>
    <property type="project" value="TreeGrafter"/>
</dbReference>